<proteinExistence type="predicted"/>
<dbReference type="GeneID" id="85347014"/>
<evidence type="ECO:0000256" key="1">
    <source>
        <dbReference type="SAM" id="MobiDB-lite"/>
    </source>
</evidence>
<sequence>MLDKMMEHGNGEVFICVVRLVPGPPSSQLRGQEIPAISAIPSSDVPPAPSGTPPPLPLESSLLPPLEPPLPTSLESVPSLSPSPKQGVTESTARSSRALSIQIKSEVSPGVETGRQATDEVESSNRRVARPAGPKTVRQAPAQDNDRQVVQSCSARGHHLLDCVWPDARGDLVGCPFCNTQEHVMDLCPQQPSFDEWGWAYILIYGRANKPLLRTTRSWFHYAHIGHRFTSADALDLKTAAEWRSDSASQNHLKRDPETMNSYVVFSNMRLMDERFNPNQD</sequence>
<gene>
    <name evidence="2" type="ORF">CCOS01_15328</name>
</gene>
<accession>A0AAI9YID9</accession>
<feature type="compositionally biased region" description="Polar residues" evidence="1">
    <location>
        <begin position="86"/>
        <end position="105"/>
    </location>
</feature>
<name>A0AAI9YID9_9PEZI</name>
<keyword evidence="3" id="KW-1185">Reference proteome</keyword>
<feature type="region of interest" description="Disordered" evidence="1">
    <location>
        <begin position="35"/>
        <end position="146"/>
    </location>
</feature>
<dbReference type="EMBL" id="MOOE01000023">
    <property type="protein sequence ID" value="KAK1510497.1"/>
    <property type="molecule type" value="Genomic_DNA"/>
</dbReference>
<dbReference type="RefSeq" id="XP_060306070.1">
    <property type="nucleotide sequence ID" value="XM_060463467.1"/>
</dbReference>
<feature type="compositionally biased region" description="Low complexity" evidence="1">
    <location>
        <begin position="72"/>
        <end position="84"/>
    </location>
</feature>
<feature type="compositionally biased region" description="Pro residues" evidence="1">
    <location>
        <begin position="44"/>
        <end position="57"/>
    </location>
</feature>
<organism evidence="2 3">
    <name type="scientific">Colletotrichum costaricense</name>
    <dbReference type="NCBI Taxonomy" id="1209916"/>
    <lineage>
        <taxon>Eukaryota</taxon>
        <taxon>Fungi</taxon>
        <taxon>Dikarya</taxon>
        <taxon>Ascomycota</taxon>
        <taxon>Pezizomycotina</taxon>
        <taxon>Sordariomycetes</taxon>
        <taxon>Hypocreomycetidae</taxon>
        <taxon>Glomerellales</taxon>
        <taxon>Glomerellaceae</taxon>
        <taxon>Colletotrichum</taxon>
        <taxon>Colletotrichum acutatum species complex</taxon>
    </lineage>
</organism>
<evidence type="ECO:0000313" key="2">
    <source>
        <dbReference type="EMBL" id="KAK1510497.1"/>
    </source>
</evidence>
<reference evidence="2 3" key="1">
    <citation type="submission" date="2016-10" db="EMBL/GenBank/DDBJ databases">
        <title>The genome sequence of Colletotrichum fioriniae PJ7.</title>
        <authorList>
            <person name="Baroncelli R."/>
        </authorList>
    </citation>
    <scope>NUCLEOTIDE SEQUENCE [LARGE SCALE GENOMIC DNA]</scope>
    <source>
        <strain evidence="2 3">IMI 309622</strain>
    </source>
</reference>
<dbReference type="AlphaFoldDB" id="A0AAI9YID9"/>
<evidence type="ECO:0000313" key="3">
    <source>
        <dbReference type="Proteomes" id="UP001240678"/>
    </source>
</evidence>
<dbReference type="Proteomes" id="UP001240678">
    <property type="component" value="Unassembled WGS sequence"/>
</dbReference>
<comment type="caution">
    <text evidence="2">The sequence shown here is derived from an EMBL/GenBank/DDBJ whole genome shotgun (WGS) entry which is preliminary data.</text>
</comment>
<protein>
    <submittedName>
        <fullName evidence="2">Uncharacterized protein</fullName>
    </submittedName>
</protein>